<dbReference type="PROSITE" id="PS50835">
    <property type="entry name" value="IG_LIKE"/>
    <property type="match status" value="1"/>
</dbReference>
<accession>A0A8P4GGC2</accession>
<dbReference type="InterPro" id="IPR013151">
    <property type="entry name" value="Immunoglobulin_dom"/>
</dbReference>
<feature type="domain" description="Ig-like" evidence="4">
    <location>
        <begin position="60"/>
        <end position="144"/>
    </location>
</feature>
<dbReference type="InterPro" id="IPR007110">
    <property type="entry name" value="Ig-like_dom"/>
</dbReference>
<dbReference type="InterPro" id="IPR013783">
    <property type="entry name" value="Ig-like_fold"/>
</dbReference>
<dbReference type="Ensembl" id="ENSDLAT00005075399.1">
    <property type="protein sequence ID" value="ENSDLAP00005078582.1"/>
    <property type="gene ID" value="ENSDLAG00005030191.1"/>
</dbReference>
<reference evidence="5" key="2">
    <citation type="submission" date="2025-09" db="UniProtKB">
        <authorList>
            <consortium name="Ensembl"/>
        </authorList>
    </citation>
    <scope>IDENTIFICATION</scope>
</reference>
<dbReference type="SUPFAM" id="SSF48726">
    <property type="entry name" value="Immunoglobulin"/>
    <property type="match status" value="1"/>
</dbReference>
<dbReference type="GO" id="GO:0007166">
    <property type="term" value="P:cell surface receptor signaling pathway"/>
    <property type="evidence" value="ECO:0007669"/>
    <property type="project" value="UniProtKB-ARBA"/>
</dbReference>
<evidence type="ECO:0000313" key="5">
    <source>
        <dbReference type="Ensembl" id="ENSDLAP00005078582.1"/>
    </source>
</evidence>
<name>A0A8P4GGC2_DICLA</name>
<dbReference type="Gene3D" id="2.60.40.10">
    <property type="entry name" value="Immunoglobulins"/>
    <property type="match status" value="1"/>
</dbReference>
<organism evidence="5 6">
    <name type="scientific">Dicentrarchus labrax</name>
    <name type="common">European seabass</name>
    <name type="synonym">Morone labrax</name>
    <dbReference type="NCBI Taxonomy" id="13489"/>
    <lineage>
        <taxon>Eukaryota</taxon>
        <taxon>Metazoa</taxon>
        <taxon>Chordata</taxon>
        <taxon>Craniata</taxon>
        <taxon>Vertebrata</taxon>
        <taxon>Euteleostomi</taxon>
        <taxon>Actinopterygii</taxon>
        <taxon>Neopterygii</taxon>
        <taxon>Teleostei</taxon>
        <taxon>Neoteleostei</taxon>
        <taxon>Acanthomorphata</taxon>
        <taxon>Eupercaria</taxon>
        <taxon>Moronidae</taxon>
        <taxon>Dicentrarchus</taxon>
    </lineage>
</organism>
<evidence type="ECO:0000313" key="6">
    <source>
        <dbReference type="Proteomes" id="UP000694389"/>
    </source>
</evidence>
<dbReference type="InterPro" id="IPR036179">
    <property type="entry name" value="Ig-like_dom_sf"/>
</dbReference>
<dbReference type="FunFam" id="2.60.40.10:FF:000049">
    <property type="entry name" value="Leukocyte immunoglobulin-like receptor subfamily B member 1"/>
    <property type="match status" value="1"/>
</dbReference>
<reference evidence="5" key="1">
    <citation type="submission" date="2025-08" db="UniProtKB">
        <authorList>
            <consortium name="Ensembl"/>
        </authorList>
    </citation>
    <scope>IDENTIFICATION</scope>
</reference>
<keyword evidence="2" id="KW-1015">Disulfide bond</keyword>
<evidence type="ECO:0000259" key="4">
    <source>
        <dbReference type="PROSITE" id="PS50835"/>
    </source>
</evidence>
<dbReference type="InterPro" id="IPR050412">
    <property type="entry name" value="Ig-like_Receptors_ImmuneReg"/>
</dbReference>
<dbReference type="GO" id="GO:0002764">
    <property type="term" value="P:immune response-regulating signaling pathway"/>
    <property type="evidence" value="ECO:0007669"/>
    <property type="project" value="TreeGrafter"/>
</dbReference>
<evidence type="ECO:0000256" key="2">
    <source>
        <dbReference type="ARBA" id="ARBA00023157"/>
    </source>
</evidence>
<dbReference type="PANTHER" id="PTHR11738">
    <property type="entry name" value="MHC CLASS I NK CELL RECEPTOR"/>
    <property type="match status" value="1"/>
</dbReference>
<keyword evidence="6" id="KW-1185">Reference proteome</keyword>
<sequence length="156" mass="17008">MCTCKYSNFYNTKTCYYFSYPNYQKHYSKAQCGGCSVNCFAMTRATSEQPISISVSLPKPSISMNPAGEVTLGQDVGITCSIATQQSGGTFILQKTSGSFKKTQISSTNSATFSIIKVNLDNKGAYRCQYQIQVSSQVFSSPLSDSLRLSVSGKEK</sequence>
<evidence type="ECO:0000256" key="3">
    <source>
        <dbReference type="ARBA" id="ARBA00023319"/>
    </source>
</evidence>
<proteinExistence type="predicted"/>
<dbReference type="GeneTree" id="ENSGT01030000234785"/>
<dbReference type="Proteomes" id="UP000694389">
    <property type="component" value="Unassembled WGS sequence"/>
</dbReference>
<keyword evidence="3" id="KW-0393">Immunoglobulin domain</keyword>
<evidence type="ECO:0000256" key="1">
    <source>
        <dbReference type="ARBA" id="ARBA00022729"/>
    </source>
</evidence>
<keyword evidence="1" id="KW-0732">Signal</keyword>
<dbReference type="Pfam" id="PF00047">
    <property type="entry name" value="ig"/>
    <property type="match status" value="1"/>
</dbReference>
<protein>
    <recommendedName>
        <fullName evidence="4">Ig-like domain-containing protein</fullName>
    </recommendedName>
</protein>
<dbReference type="PANTHER" id="PTHR11738:SF186">
    <property type="entry name" value="OSTEOCLAST-ASSOCIATED IMMUNOGLOBULIN-LIKE RECEPTOR"/>
    <property type="match status" value="1"/>
</dbReference>
<dbReference type="AlphaFoldDB" id="A0A8P4GGC2"/>